<comment type="caution">
    <text evidence="1">The sequence shown here is derived from an EMBL/GenBank/DDBJ whole genome shotgun (WGS) entry which is preliminary data.</text>
</comment>
<gene>
    <name evidence="1" type="ORF">P9271_15190</name>
</gene>
<reference evidence="1 2" key="1">
    <citation type="submission" date="2023-03" db="EMBL/GenBank/DDBJ databases">
        <title>Bacillus Genome Sequencing.</title>
        <authorList>
            <person name="Dunlap C."/>
        </authorList>
    </citation>
    <scope>NUCLEOTIDE SEQUENCE [LARGE SCALE GENOMIC DNA]</scope>
    <source>
        <strain evidence="1 2">NRS-1717</strain>
    </source>
</reference>
<dbReference type="EMBL" id="JARTFS010000012">
    <property type="protein sequence ID" value="MED4402662.1"/>
    <property type="molecule type" value="Genomic_DNA"/>
</dbReference>
<evidence type="ECO:0000313" key="2">
    <source>
        <dbReference type="Proteomes" id="UP001342826"/>
    </source>
</evidence>
<keyword evidence="2" id="KW-1185">Reference proteome</keyword>
<protein>
    <submittedName>
        <fullName evidence="1">Uncharacterized protein</fullName>
    </submittedName>
</protein>
<accession>A0ABU6P1X6</accession>
<proteinExistence type="predicted"/>
<sequence>MFLWHKMIDGSNIMIELFLNGYTIFDKIFKSRQEKGGYLYGKLYKKSDGLLPKNREYGMPGVQLYNSKQ</sequence>
<dbReference type="RefSeq" id="WP_328015494.1">
    <property type="nucleotide sequence ID" value="NZ_JARTFS010000012.1"/>
</dbReference>
<name>A0ABU6P1X6_9BACI</name>
<dbReference type="Proteomes" id="UP001342826">
    <property type="component" value="Unassembled WGS sequence"/>
</dbReference>
<organism evidence="1 2">
    <name type="scientific">Metabacillus fastidiosus</name>
    <dbReference type="NCBI Taxonomy" id="1458"/>
    <lineage>
        <taxon>Bacteria</taxon>
        <taxon>Bacillati</taxon>
        <taxon>Bacillota</taxon>
        <taxon>Bacilli</taxon>
        <taxon>Bacillales</taxon>
        <taxon>Bacillaceae</taxon>
        <taxon>Metabacillus</taxon>
    </lineage>
</organism>
<evidence type="ECO:0000313" key="1">
    <source>
        <dbReference type="EMBL" id="MED4402662.1"/>
    </source>
</evidence>